<dbReference type="EC" id="6.5.1.1" evidence="14"/>
<evidence type="ECO:0000256" key="1">
    <source>
        <dbReference type="ARBA" id="ARBA00007572"/>
    </source>
</evidence>
<evidence type="ECO:0000256" key="10">
    <source>
        <dbReference type="ARBA" id="ARBA00022842"/>
    </source>
</evidence>
<dbReference type="PROSITE" id="PS00697">
    <property type="entry name" value="DNA_LIGASE_A1"/>
    <property type="match status" value="1"/>
</dbReference>
<dbReference type="AlphaFoldDB" id="D5VSB3"/>
<dbReference type="GO" id="GO:0005524">
    <property type="term" value="F:ATP binding"/>
    <property type="evidence" value="ECO:0007669"/>
    <property type="project" value="UniProtKB-UniRule"/>
</dbReference>
<keyword evidence="9 14" id="KW-0067">ATP-binding</keyword>
<keyword evidence="13 14" id="KW-0131">Cell cycle</keyword>
<evidence type="ECO:0000256" key="3">
    <source>
        <dbReference type="ARBA" id="ARBA00022598"/>
    </source>
</evidence>
<dbReference type="FunFam" id="3.30.470.30:FF:000012">
    <property type="entry name" value="Probable DNA ligase"/>
    <property type="match status" value="1"/>
</dbReference>
<dbReference type="Gene3D" id="2.40.50.140">
    <property type="entry name" value="Nucleic acid-binding proteins"/>
    <property type="match status" value="1"/>
</dbReference>
<dbReference type="GO" id="GO:0006273">
    <property type="term" value="P:lagging strand elongation"/>
    <property type="evidence" value="ECO:0007669"/>
    <property type="project" value="TreeGrafter"/>
</dbReference>
<evidence type="ECO:0000256" key="7">
    <source>
        <dbReference type="ARBA" id="ARBA00022741"/>
    </source>
</evidence>
<keyword evidence="4 14" id="KW-0132">Cell division</keyword>
<feature type="domain" description="ATP-dependent DNA ligase family profile" evidence="16">
    <location>
        <begin position="322"/>
        <end position="467"/>
    </location>
</feature>
<evidence type="ECO:0000256" key="4">
    <source>
        <dbReference type="ARBA" id="ARBA00022618"/>
    </source>
</evidence>
<evidence type="ECO:0000256" key="11">
    <source>
        <dbReference type="ARBA" id="ARBA00023172"/>
    </source>
</evidence>
<evidence type="ECO:0000256" key="12">
    <source>
        <dbReference type="ARBA" id="ARBA00023204"/>
    </source>
</evidence>
<evidence type="ECO:0000256" key="6">
    <source>
        <dbReference type="ARBA" id="ARBA00022723"/>
    </source>
</evidence>
<dbReference type="EMBL" id="CP002009">
    <property type="protein sequence ID" value="ADG13466.1"/>
    <property type="molecule type" value="Genomic_DNA"/>
</dbReference>
<dbReference type="GeneID" id="9131815"/>
<evidence type="ECO:0000313" key="17">
    <source>
        <dbReference type="EMBL" id="ADG13466.1"/>
    </source>
</evidence>
<dbReference type="FunFam" id="1.10.3260.10:FF:000007">
    <property type="entry name" value="DNA ligase"/>
    <property type="match status" value="1"/>
</dbReference>
<dbReference type="GO" id="GO:0006310">
    <property type="term" value="P:DNA recombination"/>
    <property type="evidence" value="ECO:0007669"/>
    <property type="project" value="UniProtKB-UniRule"/>
</dbReference>
<gene>
    <name evidence="14" type="primary">lig</name>
    <name evidence="17" type="ordered locus">Metin_0801</name>
</gene>
<sequence length="565" mass="65984">MLWKEVCEIFNKIENTTKRLDKRAYFIKLLEKVKDPEDLKRICYIAIGRVFPEYDERELGVGEKLLINAIISSGINKDKLYEKIKETGDIGLAAEKAKEEGKVKTLLFSPLTVKEVFETLRKVAETEGEGSQKKKMRLISSLFLRASPIERRYLARLILGDMRIGMNIPTVLEALSIYFNVPKEKLEKIYAVTNDIGLLAEKLMKNELDDKELNIKLFRPIKPMLAQLAPSIEEAIIEMGHPQFETKYDGARIQIHKKGDKVKIYSRKLEDVTHALPEIVNEIKKFKHDLIVEGECVAIEEGRPRPFQDILRRFRRKHDIGKAMKKINLRAYLFDLLYKDGESYIDKPFKERRKALEELVGYENDWRKERERIERELKEDKKIDISYKLVTNDPREAKEFYKWSLSIGHEGVMIKNLNAPYTPGSRVRTMYKFKPTLENLDVVITKAKRGMGKRKDWYGSFEICVKDKDGNLQPIGYVGTGLTEEDLQMLKEMIDKIVVKDLGDEVIVKPEIVVEVAYEEIQKSDKYPCGYALRFPRIVRFRFDKSIEDINTLEDVERIYKLQRK</sequence>
<dbReference type="KEGG" id="mif:Metin_0801"/>
<dbReference type="SUPFAM" id="SSF117018">
    <property type="entry name" value="ATP-dependent DNA ligase DNA-binding domain"/>
    <property type="match status" value="1"/>
</dbReference>
<comment type="function">
    <text evidence="14">DNA ligase that seals nicks in double-stranded DNA during DNA replication, DNA recombination and DNA repair.</text>
</comment>
<feature type="binding site" evidence="14">
    <location>
        <position position="426"/>
    </location>
    <ligand>
        <name>ATP</name>
        <dbReference type="ChEBI" id="CHEBI:30616"/>
    </ligand>
</feature>
<keyword evidence="3 14" id="KW-0436">Ligase</keyword>
<dbReference type="InterPro" id="IPR022865">
    <property type="entry name" value="DNA_ligae_ATP-dep_bac/arc"/>
</dbReference>
<evidence type="ECO:0000313" key="18">
    <source>
        <dbReference type="Proteomes" id="UP000002061"/>
    </source>
</evidence>
<dbReference type="InterPro" id="IPR036599">
    <property type="entry name" value="DNA_ligase_N_sf"/>
</dbReference>
<dbReference type="Pfam" id="PF04675">
    <property type="entry name" value="DNA_ligase_A_N"/>
    <property type="match status" value="1"/>
</dbReference>
<dbReference type="Gene3D" id="3.30.470.30">
    <property type="entry name" value="DNA ligase/mRNA capping enzyme"/>
    <property type="match status" value="1"/>
</dbReference>
<name>D5VSB3_METIM</name>
<comment type="catalytic activity">
    <reaction evidence="14">
        <text>ATP + (deoxyribonucleotide)n-3'-hydroxyl + 5'-phospho-(deoxyribonucleotide)m = (deoxyribonucleotide)n+m + AMP + diphosphate.</text>
        <dbReference type="EC" id="6.5.1.1"/>
    </reaction>
</comment>
<evidence type="ECO:0000259" key="16">
    <source>
        <dbReference type="PROSITE" id="PS50160"/>
    </source>
</evidence>
<dbReference type="GO" id="GO:0071897">
    <property type="term" value="P:DNA biosynthetic process"/>
    <property type="evidence" value="ECO:0007669"/>
    <property type="project" value="InterPro"/>
</dbReference>
<feature type="binding site" evidence="14">
    <location>
        <position position="295"/>
    </location>
    <ligand>
        <name>ATP</name>
        <dbReference type="ChEBI" id="CHEBI:30616"/>
    </ligand>
</feature>
<dbReference type="GO" id="GO:0006281">
    <property type="term" value="P:DNA repair"/>
    <property type="evidence" value="ECO:0007669"/>
    <property type="project" value="UniProtKB-UniRule"/>
</dbReference>
<organism evidence="17 18">
    <name type="scientific">Methanocaldococcus infernus (strain DSM 11812 / JCM 15783 / ME)</name>
    <dbReference type="NCBI Taxonomy" id="573063"/>
    <lineage>
        <taxon>Archaea</taxon>
        <taxon>Methanobacteriati</taxon>
        <taxon>Methanobacteriota</taxon>
        <taxon>Methanomada group</taxon>
        <taxon>Methanococci</taxon>
        <taxon>Methanococcales</taxon>
        <taxon>Methanocaldococcaceae</taxon>
        <taxon>Methanocaldococcus</taxon>
    </lineage>
</organism>
<evidence type="ECO:0000256" key="8">
    <source>
        <dbReference type="ARBA" id="ARBA00022763"/>
    </source>
</evidence>
<dbReference type="OrthoDB" id="31274at2157"/>
<dbReference type="STRING" id="573063.Metin_0801"/>
<feature type="binding site" evidence="14">
    <location>
        <position position="432"/>
    </location>
    <ligand>
        <name>ATP</name>
        <dbReference type="ChEBI" id="CHEBI:30616"/>
    </ligand>
</feature>
<dbReference type="GO" id="GO:0003910">
    <property type="term" value="F:DNA ligase (ATP) activity"/>
    <property type="evidence" value="ECO:0007669"/>
    <property type="project" value="UniProtKB-UniRule"/>
</dbReference>
<evidence type="ECO:0000256" key="15">
    <source>
        <dbReference type="RuleBase" id="RU004196"/>
    </source>
</evidence>
<dbReference type="GO" id="GO:0051301">
    <property type="term" value="P:cell division"/>
    <property type="evidence" value="ECO:0007669"/>
    <property type="project" value="UniProtKB-KW"/>
</dbReference>
<dbReference type="InterPro" id="IPR012309">
    <property type="entry name" value="DNA_ligase_ATP-dep_C"/>
</dbReference>
<evidence type="ECO:0000256" key="5">
    <source>
        <dbReference type="ARBA" id="ARBA00022705"/>
    </source>
</evidence>
<dbReference type="Pfam" id="PF01068">
    <property type="entry name" value="DNA_ligase_A_M"/>
    <property type="match status" value="1"/>
</dbReference>
<dbReference type="Pfam" id="PF04679">
    <property type="entry name" value="DNA_ligase_A_C"/>
    <property type="match status" value="1"/>
</dbReference>
<protein>
    <recommendedName>
        <fullName evidence="2 14">DNA ligase</fullName>
        <ecNumber evidence="14">6.5.1.1</ecNumber>
    </recommendedName>
    <alternativeName>
        <fullName evidence="14">Polydeoxyribonucleotide synthase [ATP]</fullName>
    </alternativeName>
</protein>
<reference evidence="17" key="1">
    <citation type="submission" date="2010-04" db="EMBL/GenBank/DDBJ databases">
        <title>Complete sequence of Methanocaldococcus infernus ME.</title>
        <authorList>
            <consortium name="US DOE Joint Genome Institute"/>
            <person name="Lucas S."/>
            <person name="Copeland A."/>
            <person name="Lapidus A."/>
            <person name="Cheng J.-F."/>
            <person name="Bruce D."/>
            <person name="Goodwin L."/>
            <person name="Pitluck S."/>
            <person name="Munk A.C."/>
            <person name="Detter J.C."/>
            <person name="Han C."/>
            <person name="Tapia R."/>
            <person name="Land M."/>
            <person name="Hauser L."/>
            <person name="Kyrpides N."/>
            <person name="Mikhailova N."/>
            <person name="Sieprawska-Lupa M."/>
            <person name="Whitman W.B."/>
            <person name="Woyke T."/>
        </authorList>
    </citation>
    <scope>NUCLEOTIDE SEQUENCE [LARGE SCALE GENOMIC DNA]</scope>
    <source>
        <strain evidence="17">ME</strain>
    </source>
</reference>
<dbReference type="InterPro" id="IPR016059">
    <property type="entry name" value="DNA_ligase_ATP-dep_CS"/>
</dbReference>
<feature type="binding site" evidence="14">
    <location>
        <position position="245"/>
    </location>
    <ligand>
        <name>ATP</name>
        <dbReference type="ChEBI" id="CHEBI:30616"/>
    </ligand>
</feature>
<keyword evidence="11 14" id="KW-0233">DNA recombination</keyword>
<keyword evidence="10 14" id="KW-0460">Magnesium</keyword>
<proteinExistence type="inferred from homology"/>
<evidence type="ECO:0000256" key="2">
    <source>
        <dbReference type="ARBA" id="ARBA00013308"/>
    </source>
</evidence>
<dbReference type="HOGENOM" id="CLU_005138_6_0_2"/>
<dbReference type="InterPro" id="IPR012310">
    <property type="entry name" value="DNA_ligase_ATP-dep_cent"/>
</dbReference>
<comment type="cofactor">
    <cofactor evidence="14">
        <name>Mg(2+)</name>
        <dbReference type="ChEBI" id="CHEBI:18420"/>
    </cofactor>
</comment>
<dbReference type="SUPFAM" id="SSF50249">
    <property type="entry name" value="Nucleic acid-binding proteins"/>
    <property type="match status" value="1"/>
</dbReference>
<dbReference type="SUPFAM" id="SSF56091">
    <property type="entry name" value="DNA ligase/mRNA capping enzyme, catalytic domain"/>
    <property type="match status" value="1"/>
</dbReference>
<keyword evidence="12 14" id="KW-0234">DNA repair</keyword>
<dbReference type="PANTHER" id="PTHR45674">
    <property type="entry name" value="DNA LIGASE 1/3 FAMILY MEMBER"/>
    <property type="match status" value="1"/>
</dbReference>
<dbReference type="GO" id="GO:0003677">
    <property type="term" value="F:DNA binding"/>
    <property type="evidence" value="ECO:0007669"/>
    <property type="project" value="InterPro"/>
</dbReference>
<dbReference type="RefSeq" id="WP_013100212.1">
    <property type="nucleotide sequence ID" value="NC_014122.1"/>
</dbReference>
<feature type="active site" description="N6-AMP-lysine intermediate" evidence="14">
    <location>
        <position position="247"/>
    </location>
</feature>
<comment type="similarity">
    <text evidence="1 14 15">Belongs to the ATP-dependent DNA ligase family.</text>
</comment>
<evidence type="ECO:0000256" key="9">
    <source>
        <dbReference type="ARBA" id="ARBA00022840"/>
    </source>
</evidence>
<keyword evidence="18" id="KW-1185">Reference proteome</keyword>
<dbReference type="CDD" id="cd07972">
    <property type="entry name" value="OBF_DNA_ligase_Arch_LigB"/>
    <property type="match status" value="1"/>
</dbReference>
<dbReference type="PROSITE" id="PS50160">
    <property type="entry name" value="DNA_LIGASE_A3"/>
    <property type="match status" value="1"/>
</dbReference>
<keyword evidence="5 14" id="KW-0235">DNA replication</keyword>
<feature type="binding site" evidence="14">
    <location>
        <position position="334"/>
    </location>
    <ligand>
        <name>ATP</name>
        <dbReference type="ChEBI" id="CHEBI:30616"/>
    </ligand>
</feature>
<evidence type="ECO:0000256" key="14">
    <source>
        <dbReference type="HAMAP-Rule" id="MF_00407"/>
    </source>
</evidence>
<dbReference type="GO" id="GO:0046872">
    <property type="term" value="F:metal ion binding"/>
    <property type="evidence" value="ECO:0007669"/>
    <property type="project" value="UniProtKB-KW"/>
</dbReference>
<feature type="binding site" evidence="14">
    <location>
        <position position="252"/>
    </location>
    <ligand>
        <name>ATP</name>
        <dbReference type="ChEBI" id="CHEBI:30616"/>
    </ligand>
</feature>
<evidence type="ECO:0000256" key="13">
    <source>
        <dbReference type="ARBA" id="ARBA00023306"/>
    </source>
</evidence>
<dbReference type="eggNOG" id="arCOG01347">
    <property type="taxonomic scope" value="Archaea"/>
</dbReference>
<accession>D5VSB3</accession>
<dbReference type="PROSITE" id="PS00333">
    <property type="entry name" value="DNA_LIGASE_A2"/>
    <property type="match status" value="1"/>
</dbReference>
<dbReference type="Gene3D" id="1.10.3260.10">
    <property type="entry name" value="DNA ligase, ATP-dependent, N-terminal domain"/>
    <property type="match status" value="1"/>
</dbReference>
<dbReference type="PANTHER" id="PTHR45674:SF7">
    <property type="entry name" value="DNA LIGASE"/>
    <property type="match status" value="1"/>
</dbReference>
<dbReference type="InterPro" id="IPR000977">
    <property type="entry name" value="DNA_ligase_ATP-dep"/>
</dbReference>
<keyword evidence="6 14" id="KW-0479">Metal-binding</keyword>
<keyword evidence="8 14" id="KW-0227">DNA damage</keyword>
<keyword evidence="7 14" id="KW-0547">Nucleotide-binding</keyword>
<dbReference type="InterPro" id="IPR012308">
    <property type="entry name" value="DNA_ligase_ATP-dep_N"/>
</dbReference>
<dbReference type="CDD" id="cd07901">
    <property type="entry name" value="Adenylation_DNA_ligase_Arch_LigB"/>
    <property type="match status" value="1"/>
</dbReference>
<dbReference type="InterPro" id="IPR050191">
    <property type="entry name" value="ATP-dep_DNA_ligase"/>
</dbReference>
<dbReference type="NCBIfam" id="TIGR00574">
    <property type="entry name" value="dnl1"/>
    <property type="match status" value="1"/>
</dbReference>
<dbReference type="Proteomes" id="UP000002061">
    <property type="component" value="Chromosome"/>
</dbReference>
<dbReference type="InterPro" id="IPR012340">
    <property type="entry name" value="NA-bd_OB-fold"/>
</dbReference>
<feature type="binding site" evidence="14">
    <location>
        <position position="267"/>
    </location>
    <ligand>
        <name>ATP</name>
        <dbReference type="ChEBI" id="CHEBI:30616"/>
    </ligand>
</feature>
<dbReference type="HAMAP" id="MF_00407">
    <property type="entry name" value="DNA_ligase"/>
    <property type="match status" value="1"/>
</dbReference>